<keyword evidence="1" id="KW-0805">Transcription regulation</keyword>
<evidence type="ECO:0000256" key="1">
    <source>
        <dbReference type="ARBA" id="ARBA00023015"/>
    </source>
</evidence>
<dbReference type="SMART" id="SM00347">
    <property type="entry name" value="HTH_MARR"/>
    <property type="match status" value="1"/>
</dbReference>
<dbReference type="SUPFAM" id="SSF46785">
    <property type="entry name" value="Winged helix' DNA-binding domain"/>
    <property type="match status" value="1"/>
</dbReference>
<proteinExistence type="predicted"/>
<keyword evidence="2" id="KW-0238">DNA-binding</keyword>
<evidence type="ECO:0000259" key="4">
    <source>
        <dbReference type="PROSITE" id="PS50995"/>
    </source>
</evidence>
<organism evidence="5 6">
    <name type="scientific">Levilactobacillus tongjiangensis</name>
    <dbReference type="NCBI Taxonomy" id="2486023"/>
    <lineage>
        <taxon>Bacteria</taxon>
        <taxon>Bacillati</taxon>
        <taxon>Bacillota</taxon>
        <taxon>Bacilli</taxon>
        <taxon>Lactobacillales</taxon>
        <taxon>Lactobacillaceae</taxon>
        <taxon>Levilactobacillus</taxon>
    </lineage>
</organism>
<gene>
    <name evidence="5" type="ORF">ACFP1G_08860</name>
</gene>
<dbReference type="PROSITE" id="PS50995">
    <property type="entry name" value="HTH_MARR_2"/>
    <property type="match status" value="1"/>
</dbReference>
<reference evidence="6" key="1">
    <citation type="journal article" date="2019" name="Int. J. Syst. Evol. Microbiol.">
        <title>The Global Catalogue of Microorganisms (GCM) 10K type strain sequencing project: providing services to taxonomists for standard genome sequencing and annotation.</title>
        <authorList>
            <consortium name="The Broad Institute Genomics Platform"/>
            <consortium name="The Broad Institute Genome Sequencing Center for Infectious Disease"/>
            <person name="Wu L."/>
            <person name="Ma J."/>
        </authorList>
    </citation>
    <scope>NUCLEOTIDE SEQUENCE [LARGE SCALE GENOMIC DNA]</scope>
    <source>
        <strain evidence="6">CCM 8905</strain>
    </source>
</reference>
<evidence type="ECO:0000313" key="6">
    <source>
        <dbReference type="Proteomes" id="UP001596254"/>
    </source>
</evidence>
<keyword evidence="3" id="KW-0804">Transcription</keyword>
<dbReference type="PANTHER" id="PTHR42756">
    <property type="entry name" value="TRANSCRIPTIONAL REGULATOR, MARR"/>
    <property type="match status" value="1"/>
</dbReference>
<dbReference type="InterPro" id="IPR036390">
    <property type="entry name" value="WH_DNA-bd_sf"/>
</dbReference>
<evidence type="ECO:0000313" key="5">
    <source>
        <dbReference type="EMBL" id="MFC6207580.1"/>
    </source>
</evidence>
<sequence length="144" mass="16222">MDTIKLGKFIGALQRRFQTATNRELTLPEINASNANFLLFISEHDRVTAKQITTELAINKGLVSREMTRLENAGYVTRVPDATDRRATWVSITPKGLTACETIRQIKQALWDQVLVDTSAADVEVFFNQLASLSERAKVFDHLQ</sequence>
<name>A0ABW1SV10_9LACO</name>
<dbReference type="PANTHER" id="PTHR42756:SF1">
    <property type="entry name" value="TRANSCRIPTIONAL REPRESSOR OF EMRAB OPERON"/>
    <property type="match status" value="1"/>
</dbReference>
<dbReference type="Gene3D" id="1.10.10.10">
    <property type="entry name" value="Winged helix-like DNA-binding domain superfamily/Winged helix DNA-binding domain"/>
    <property type="match status" value="1"/>
</dbReference>
<dbReference type="InterPro" id="IPR036388">
    <property type="entry name" value="WH-like_DNA-bd_sf"/>
</dbReference>
<protein>
    <submittedName>
        <fullName evidence="5">MarR family winged helix-turn-helix transcriptional regulator</fullName>
    </submittedName>
</protein>
<dbReference type="Proteomes" id="UP001596254">
    <property type="component" value="Unassembled WGS sequence"/>
</dbReference>
<dbReference type="RefSeq" id="WP_164508744.1">
    <property type="nucleotide sequence ID" value="NZ_JBHSSK010000023.1"/>
</dbReference>
<evidence type="ECO:0000256" key="2">
    <source>
        <dbReference type="ARBA" id="ARBA00023125"/>
    </source>
</evidence>
<dbReference type="EMBL" id="JBHSSK010000023">
    <property type="protein sequence ID" value="MFC6207580.1"/>
    <property type="molecule type" value="Genomic_DNA"/>
</dbReference>
<dbReference type="Pfam" id="PF12802">
    <property type="entry name" value="MarR_2"/>
    <property type="match status" value="1"/>
</dbReference>
<dbReference type="InterPro" id="IPR000835">
    <property type="entry name" value="HTH_MarR-typ"/>
</dbReference>
<keyword evidence="6" id="KW-1185">Reference proteome</keyword>
<dbReference type="PRINTS" id="PR00598">
    <property type="entry name" value="HTHMARR"/>
</dbReference>
<accession>A0ABW1SV10</accession>
<comment type="caution">
    <text evidence="5">The sequence shown here is derived from an EMBL/GenBank/DDBJ whole genome shotgun (WGS) entry which is preliminary data.</text>
</comment>
<feature type="domain" description="HTH marR-type" evidence="4">
    <location>
        <begin position="3"/>
        <end position="135"/>
    </location>
</feature>
<evidence type="ECO:0000256" key="3">
    <source>
        <dbReference type="ARBA" id="ARBA00023163"/>
    </source>
</evidence>